<dbReference type="EMBL" id="JAAALK010000286">
    <property type="protein sequence ID" value="KAG8063111.1"/>
    <property type="molecule type" value="Genomic_DNA"/>
</dbReference>
<reference evidence="3" key="2">
    <citation type="submission" date="2021-02" db="EMBL/GenBank/DDBJ databases">
        <authorList>
            <person name="Kimball J.A."/>
            <person name="Haas M.W."/>
            <person name="Macchietto M."/>
            <person name="Kono T."/>
            <person name="Duquette J."/>
            <person name="Shao M."/>
        </authorList>
    </citation>
    <scope>NUCLEOTIDE SEQUENCE</scope>
    <source>
        <tissue evidence="3">Fresh leaf tissue</tissue>
    </source>
</reference>
<dbReference type="SMART" id="SM00915">
    <property type="entry name" value="Jacalin"/>
    <property type="match status" value="1"/>
</dbReference>
<dbReference type="Proteomes" id="UP000729402">
    <property type="component" value="Unassembled WGS sequence"/>
</dbReference>
<gene>
    <name evidence="3" type="ORF">GUJ93_ZPchr0003g16808</name>
</gene>
<comment type="caution">
    <text evidence="3">The sequence shown here is derived from an EMBL/GenBank/DDBJ whole genome shotgun (WGS) entry which is preliminary data.</text>
</comment>
<sequence length="172" mass="18254">MEMSSVAKLGPWGGDYGGKEYDVTVAPRRLLTVSLRHGKIIDSIAFSYADRDGRVHAVGPWGGDGGKLPEAVTRALKAGERPPRGTVAEFTFEPSEHVTEVHGTVGPFADRASLITSLKLVTNRRTIGPFGYGAGTPFSIPVQGNGGVVGFFVRAGDYLEAIGVYVHPDISL</sequence>
<proteinExistence type="predicted"/>
<dbReference type="InterPro" id="IPR033734">
    <property type="entry name" value="Jacalin-like_lectin_dom_plant"/>
</dbReference>
<accession>A0A8J5SWF9</accession>
<keyword evidence="4" id="KW-1185">Reference proteome</keyword>
<evidence type="ECO:0000256" key="1">
    <source>
        <dbReference type="ARBA" id="ARBA00022734"/>
    </source>
</evidence>
<feature type="domain" description="Jacalin-type lectin" evidence="2">
    <location>
        <begin position="6"/>
        <end position="168"/>
    </location>
</feature>
<protein>
    <recommendedName>
        <fullName evidence="2">Jacalin-type lectin domain-containing protein</fullName>
    </recommendedName>
</protein>
<evidence type="ECO:0000259" key="2">
    <source>
        <dbReference type="PROSITE" id="PS51752"/>
    </source>
</evidence>
<keyword evidence="1" id="KW-0430">Lectin</keyword>
<name>A0A8J5SWF9_ZIZPA</name>
<dbReference type="OrthoDB" id="693107at2759"/>
<dbReference type="AlphaFoldDB" id="A0A8J5SWF9"/>
<dbReference type="CDD" id="cd09612">
    <property type="entry name" value="Jacalin"/>
    <property type="match status" value="1"/>
</dbReference>
<evidence type="ECO:0000313" key="3">
    <source>
        <dbReference type="EMBL" id="KAG8063111.1"/>
    </source>
</evidence>
<dbReference type="PROSITE" id="PS51752">
    <property type="entry name" value="JACALIN_LECTIN"/>
    <property type="match status" value="1"/>
</dbReference>
<organism evidence="3 4">
    <name type="scientific">Zizania palustris</name>
    <name type="common">Northern wild rice</name>
    <dbReference type="NCBI Taxonomy" id="103762"/>
    <lineage>
        <taxon>Eukaryota</taxon>
        <taxon>Viridiplantae</taxon>
        <taxon>Streptophyta</taxon>
        <taxon>Embryophyta</taxon>
        <taxon>Tracheophyta</taxon>
        <taxon>Spermatophyta</taxon>
        <taxon>Magnoliopsida</taxon>
        <taxon>Liliopsida</taxon>
        <taxon>Poales</taxon>
        <taxon>Poaceae</taxon>
        <taxon>BOP clade</taxon>
        <taxon>Oryzoideae</taxon>
        <taxon>Oryzeae</taxon>
        <taxon>Zizaniinae</taxon>
        <taxon>Zizania</taxon>
    </lineage>
</organism>
<evidence type="ECO:0000313" key="4">
    <source>
        <dbReference type="Proteomes" id="UP000729402"/>
    </source>
</evidence>
<reference evidence="3" key="1">
    <citation type="journal article" date="2021" name="bioRxiv">
        <title>Whole Genome Assembly and Annotation of Northern Wild Rice, Zizania palustris L., Supports a Whole Genome Duplication in the Zizania Genus.</title>
        <authorList>
            <person name="Haas M."/>
            <person name="Kono T."/>
            <person name="Macchietto M."/>
            <person name="Millas R."/>
            <person name="McGilp L."/>
            <person name="Shao M."/>
            <person name="Duquette J."/>
            <person name="Hirsch C.N."/>
            <person name="Kimball J."/>
        </authorList>
    </citation>
    <scope>NUCLEOTIDE SEQUENCE</scope>
    <source>
        <tissue evidence="3">Fresh leaf tissue</tissue>
    </source>
</reference>
<dbReference type="Pfam" id="PF01419">
    <property type="entry name" value="Jacalin"/>
    <property type="match status" value="1"/>
</dbReference>
<dbReference type="PANTHER" id="PTHR46506">
    <property type="entry name" value="OS05G0143600 PROTEIN"/>
    <property type="match status" value="1"/>
</dbReference>
<dbReference type="GO" id="GO:0030246">
    <property type="term" value="F:carbohydrate binding"/>
    <property type="evidence" value="ECO:0007669"/>
    <property type="project" value="UniProtKB-KW"/>
</dbReference>
<dbReference type="InterPro" id="IPR001229">
    <property type="entry name" value="Jacalin-like_lectin_dom"/>
</dbReference>